<feature type="compositionally biased region" description="Basic and acidic residues" evidence="1">
    <location>
        <begin position="584"/>
        <end position="596"/>
    </location>
</feature>
<dbReference type="InterPro" id="IPR029063">
    <property type="entry name" value="SAM-dependent_MTases_sf"/>
</dbReference>
<feature type="region of interest" description="Disordered" evidence="1">
    <location>
        <begin position="668"/>
        <end position="712"/>
    </location>
</feature>
<dbReference type="Gene3D" id="3.40.50.150">
    <property type="entry name" value="Vaccinia Virus protein VP39"/>
    <property type="match status" value="1"/>
</dbReference>
<accession>A0A812GSH6</accession>
<gene>
    <name evidence="4" type="ORF">SNAT2548_LOCUS697</name>
</gene>
<feature type="compositionally biased region" description="Acidic residues" evidence="1">
    <location>
        <begin position="637"/>
        <end position="649"/>
    </location>
</feature>
<sequence>MAALRSALLFGAFQGEALGLVFGKLGSSQPQDVANRGFDYRQIARSLIGKAQDLTPEACDQQCLANPDCVSWQAPIGGGCDGCYQMRNWPEIGEKSGWFARVLESCQQAEVSMPTTTEGCKEFLLSANGGAPESDLNHSIYNRCGEMLRSTDEAKGIAVLGQHWPVSLVYNFRDPSISVPPEIEEQWKGSGNAVKQSAYQEPGGPGSVTAELHSSTNTEAHGIMQMGTMNPMQNYQMQALLRPGDVVVDVGANLGAELGENADHTQRHALYRPHEVWTFNVALGERKQRFFGRPPQLRFFSSPGGVKVNYAEQDGAPGAQESMHINQAVQLYDFETDPEETLMVTLDDLLSGQTDLKPPHVNSIRLIKIDVEGMETNVVLGAMSAIYQFKPIIWSENDDYFDRSDTKFLAIMEQLEYQCAKVETAPKDLMCTDKYGRGHQAQVRRRQEEEKTARWNAGNHDSTEFFRKMGQTMADTERYKATCRNATLASPSRQSEEKVSLEFAGRYIDVAKALADFSNVCISDDAQRGFKTINAEGTVDAPPGLLHLKDPVADEQRRQAETEAAVKAQAADKARKQARKQATKKLEDTVEEEHSQELGPGSSSSLPAEGSEEIVPPPPPPPPAEDSEEKKSSASDNENDDAFGEIEEEFSPKTDIVGPVISIVGAPAASATNTSNPNSRRNSRRSSEESDSGGDSEGSDLPDDDWPPKPPIVRFRAQCEFSNQFKPAEVKEERRRSIQQAQERRQLKIETAEVIQDMTLTWVNMYFKLDIVNPRDLTAGFPIIILTMMDVIYPKKVRWHQVDWNVAYMRALAHNHRVLEKHWNEVNMDKVKDLRRDRIGMSIENTAEASIEDKLHFLKQVKRWFDCRVQHSSAYDPIKRRTEVEKQIRLTGRLMRFPTWMQYDKEEVQASRATKPDAKKRRPQKTEATTEYEKMPEFKRLLWFLGSEHQTM</sequence>
<comment type="caution">
    <text evidence="4">The sequence shown here is derived from an EMBL/GenBank/DDBJ whole genome shotgun (WGS) entry which is preliminary data.</text>
</comment>
<dbReference type="InterPro" id="IPR006342">
    <property type="entry name" value="FkbM_mtfrase"/>
</dbReference>
<dbReference type="InterPro" id="IPR027328">
    <property type="entry name" value="MAPRE"/>
</dbReference>
<feature type="compositionally biased region" description="Acidic residues" evidence="1">
    <location>
        <begin position="689"/>
        <end position="705"/>
    </location>
</feature>
<evidence type="ECO:0000256" key="2">
    <source>
        <dbReference type="SAM" id="SignalP"/>
    </source>
</evidence>
<feature type="region of interest" description="Disordered" evidence="1">
    <location>
        <begin position="554"/>
        <end position="654"/>
    </location>
</feature>
<dbReference type="SUPFAM" id="SSF53335">
    <property type="entry name" value="S-adenosyl-L-methionine-dependent methyltransferases"/>
    <property type="match status" value="1"/>
</dbReference>
<evidence type="ECO:0000259" key="3">
    <source>
        <dbReference type="Pfam" id="PF05050"/>
    </source>
</evidence>
<dbReference type="EMBL" id="CAJNDS010000034">
    <property type="protein sequence ID" value="CAE6927097.1"/>
    <property type="molecule type" value="Genomic_DNA"/>
</dbReference>
<evidence type="ECO:0000313" key="4">
    <source>
        <dbReference type="EMBL" id="CAE6927097.1"/>
    </source>
</evidence>
<reference evidence="4" key="1">
    <citation type="submission" date="2021-02" db="EMBL/GenBank/DDBJ databases">
        <authorList>
            <person name="Dougan E. K."/>
            <person name="Rhodes N."/>
            <person name="Thang M."/>
            <person name="Chan C."/>
        </authorList>
    </citation>
    <scope>NUCLEOTIDE SEQUENCE</scope>
</reference>
<dbReference type="PANTHER" id="PTHR10623">
    <property type="entry name" value="MICROTUBULE-ASSOCIATED PROTEIN RP/EB FAMILY MEMBER"/>
    <property type="match status" value="1"/>
</dbReference>
<keyword evidence="2" id="KW-0732">Signal</keyword>
<dbReference type="Gene3D" id="1.10.418.10">
    <property type="entry name" value="Calponin-like domain"/>
    <property type="match status" value="1"/>
</dbReference>
<dbReference type="GO" id="GO:0008017">
    <property type="term" value="F:microtubule binding"/>
    <property type="evidence" value="ECO:0007669"/>
    <property type="project" value="InterPro"/>
</dbReference>
<feature type="compositionally biased region" description="Basic and acidic residues" evidence="1">
    <location>
        <begin position="908"/>
        <end position="917"/>
    </location>
</feature>
<proteinExistence type="predicted"/>
<evidence type="ECO:0000256" key="1">
    <source>
        <dbReference type="SAM" id="MobiDB-lite"/>
    </source>
</evidence>
<protein>
    <recommendedName>
        <fullName evidence="3">Methyltransferase FkbM domain-containing protein</fullName>
    </recommendedName>
</protein>
<name>A0A812GSH6_9DINO</name>
<feature type="region of interest" description="Disordered" evidence="1">
    <location>
        <begin position="908"/>
        <end position="931"/>
    </location>
</feature>
<feature type="signal peptide" evidence="2">
    <location>
        <begin position="1"/>
        <end position="19"/>
    </location>
</feature>
<evidence type="ECO:0000313" key="5">
    <source>
        <dbReference type="Proteomes" id="UP000604046"/>
    </source>
</evidence>
<dbReference type="Proteomes" id="UP000604046">
    <property type="component" value="Unassembled WGS sequence"/>
</dbReference>
<keyword evidence="5" id="KW-1185">Reference proteome</keyword>
<dbReference type="Pfam" id="PF05050">
    <property type="entry name" value="Methyltransf_21"/>
    <property type="match status" value="1"/>
</dbReference>
<dbReference type="InterPro" id="IPR036872">
    <property type="entry name" value="CH_dom_sf"/>
</dbReference>
<feature type="compositionally biased region" description="Pro residues" evidence="1">
    <location>
        <begin position="615"/>
        <end position="624"/>
    </location>
</feature>
<feature type="domain" description="Methyltransferase FkbM" evidence="3">
    <location>
        <begin position="330"/>
        <end position="417"/>
    </location>
</feature>
<dbReference type="OrthoDB" id="5835829at2759"/>
<organism evidence="4 5">
    <name type="scientific">Symbiodinium natans</name>
    <dbReference type="NCBI Taxonomy" id="878477"/>
    <lineage>
        <taxon>Eukaryota</taxon>
        <taxon>Sar</taxon>
        <taxon>Alveolata</taxon>
        <taxon>Dinophyceae</taxon>
        <taxon>Suessiales</taxon>
        <taxon>Symbiodiniaceae</taxon>
        <taxon>Symbiodinium</taxon>
    </lineage>
</organism>
<feature type="chain" id="PRO_5032906848" description="Methyltransferase FkbM domain-containing protein" evidence="2">
    <location>
        <begin position="20"/>
        <end position="952"/>
    </location>
</feature>
<feature type="compositionally biased region" description="Low complexity" evidence="1">
    <location>
        <begin position="668"/>
        <end position="680"/>
    </location>
</feature>
<dbReference type="AlphaFoldDB" id="A0A812GSH6"/>